<keyword evidence="3" id="KW-1185">Reference proteome</keyword>
<dbReference type="OrthoDB" id="3350591at2759"/>
<feature type="region of interest" description="Disordered" evidence="1">
    <location>
        <begin position="302"/>
        <end position="324"/>
    </location>
</feature>
<dbReference type="Pfam" id="PF12311">
    <property type="entry name" value="DUF3632"/>
    <property type="match status" value="1"/>
</dbReference>
<evidence type="ECO:0000256" key="1">
    <source>
        <dbReference type="SAM" id="MobiDB-lite"/>
    </source>
</evidence>
<dbReference type="Proteomes" id="UP001152300">
    <property type="component" value="Unassembled WGS sequence"/>
</dbReference>
<dbReference type="EMBL" id="JAPEIS010000004">
    <property type="protein sequence ID" value="KAJ8067498.1"/>
    <property type="molecule type" value="Genomic_DNA"/>
</dbReference>
<gene>
    <name evidence="2" type="ORF">OCU04_004842</name>
</gene>
<feature type="region of interest" description="Disordered" evidence="1">
    <location>
        <begin position="265"/>
        <end position="285"/>
    </location>
</feature>
<dbReference type="InterPro" id="IPR022085">
    <property type="entry name" value="OpdG"/>
</dbReference>
<accession>A0A9X0AUN5</accession>
<reference evidence="2" key="1">
    <citation type="submission" date="2022-11" db="EMBL/GenBank/DDBJ databases">
        <title>Genome Resource of Sclerotinia nivalis Strain SnTB1, a Plant Pathogen Isolated from American Ginseng.</title>
        <authorList>
            <person name="Fan S."/>
        </authorList>
    </citation>
    <scope>NUCLEOTIDE SEQUENCE</scope>
    <source>
        <strain evidence="2">SnTB1</strain>
    </source>
</reference>
<name>A0A9X0AUN5_9HELO</name>
<organism evidence="2 3">
    <name type="scientific">Sclerotinia nivalis</name>
    <dbReference type="NCBI Taxonomy" id="352851"/>
    <lineage>
        <taxon>Eukaryota</taxon>
        <taxon>Fungi</taxon>
        <taxon>Dikarya</taxon>
        <taxon>Ascomycota</taxon>
        <taxon>Pezizomycotina</taxon>
        <taxon>Leotiomycetes</taxon>
        <taxon>Helotiales</taxon>
        <taxon>Sclerotiniaceae</taxon>
        <taxon>Sclerotinia</taxon>
    </lineage>
</organism>
<evidence type="ECO:0000313" key="3">
    <source>
        <dbReference type="Proteomes" id="UP001152300"/>
    </source>
</evidence>
<sequence length="324" mass="37121">MTSSTENASLTEAASIEMQQPWLTFLTEQASKPPHEKMVSDVVNMLKGFLLSDSENAALETAKQIDNYTVFGSLTRRHLNFVFQTIYNLAALIPYEDQKQEMLLQLIVELLKMPRRSFTGPDGKMVDEGPIYYDVHMELKHDMWNARHVDELDLDYKTQDEYIQACIEWINLSKFYARCISEGLDDHDDKACKFPGYDIPESLEPQCKYMPGIDTDFRVMVATQYIIIAGEKIREDDIKWWDEHAPIWEKKLEQLENSYENGFPEVVPRFETPPGEKELTGTGDLGMDILGSVKDARKKLRELREGASEQGSKETADTLAGSEK</sequence>
<protein>
    <submittedName>
        <fullName evidence="2">Uncharacterized protein</fullName>
    </submittedName>
</protein>
<comment type="caution">
    <text evidence="2">The sequence shown here is derived from an EMBL/GenBank/DDBJ whole genome shotgun (WGS) entry which is preliminary data.</text>
</comment>
<evidence type="ECO:0000313" key="2">
    <source>
        <dbReference type="EMBL" id="KAJ8067498.1"/>
    </source>
</evidence>
<proteinExistence type="predicted"/>
<dbReference type="AlphaFoldDB" id="A0A9X0AUN5"/>